<keyword evidence="3" id="KW-1185">Reference proteome</keyword>
<feature type="region of interest" description="Disordered" evidence="1">
    <location>
        <begin position="62"/>
        <end position="85"/>
    </location>
</feature>
<accession>A0A5B7DGD8</accession>
<dbReference type="Proteomes" id="UP000324222">
    <property type="component" value="Unassembled WGS sequence"/>
</dbReference>
<dbReference type="EMBL" id="VSRR010000841">
    <property type="protein sequence ID" value="MPC20145.1"/>
    <property type="molecule type" value="Genomic_DNA"/>
</dbReference>
<protein>
    <submittedName>
        <fullName evidence="2">Uncharacterized protein</fullName>
    </submittedName>
</protein>
<evidence type="ECO:0000313" key="2">
    <source>
        <dbReference type="EMBL" id="MPC20145.1"/>
    </source>
</evidence>
<name>A0A5B7DGD8_PORTR</name>
<organism evidence="2 3">
    <name type="scientific">Portunus trituberculatus</name>
    <name type="common">Swimming crab</name>
    <name type="synonym">Neptunus trituberculatus</name>
    <dbReference type="NCBI Taxonomy" id="210409"/>
    <lineage>
        <taxon>Eukaryota</taxon>
        <taxon>Metazoa</taxon>
        <taxon>Ecdysozoa</taxon>
        <taxon>Arthropoda</taxon>
        <taxon>Crustacea</taxon>
        <taxon>Multicrustacea</taxon>
        <taxon>Malacostraca</taxon>
        <taxon>Eumalacostraca</taxon>
        <taxon>Eucarida</taxon>
        <taxon>Decapoda</taxon>
        <taxon>Pleocyemata</taxon>
        <taxon>Brachyura</taxon>
        <taxon>Eubrachyura</taxon>
        <taxon>Portunoidea</taxon>
        <taxon>Portunidae</taxon>
        <taxon>Portuninae</taxon>
        <taxon>Portunus</taxon>
    </lineage>
</organism>
<evidence type="ECO:0000313" key="3">
    <source>
        <dbReference type="Proteomes" id="UP000324222"/>
    </source>
</evidence>
<reference evidence="2 3" key="1">
    <citation type="submission" date="2019-05" db="EMBL/GenBank/DDBJ databases">
        <title>Another draft genome of Portunus trituberculatus and its Hox gene families provides insights of decapod evolution.</title>
        <authorList>
            <person name="Jeong J.-H."/>
            <person name="Song I."/>
            <person name="Kim S."/>
            <person name="Choi T."/>
            <person name="Kim D."/>
            <person name="Ryu S."/>
            <person name="Kim W."/>
        </authorList>
    </citation>
    <scope>NUCLEOTIDE SEQUENCE [LARGE SCALE GENOMIC DNA]</scope>
    <source>
        <tissue evidence="2">Muscle</tissue>
    </source>
</reference>
<comment type="caution">
    <text evidence="2">The sequence shown here is derived from an EMBL/GenBank/DDBJ whole genome shotgun (WGS) entry which is preliminary data.</text>
</comment>
<evidence type="ECO:0000256" key="1">
    <source>
        <dbReference type="SAM" id="MobiDB-lite"/>
    </source>
</evidence>
<sequence>MSAERQAVTAIMRYGCETWIRAVRGRAALAEPGSSEPWRCLSGGHLGSREAWLDKPQYRRTPILGAAGTPPHTWRRETSSNSTAI</sequence>
<gene>
    <name evidence="2" type="ORF">E2C01_013076</name>
</gene>
<dbReference type="AlphaFoldDB" id="A0A5B7DGD8"/>
<proteinExistence type="predicted"/>